<dbReference type="EMBL" id="WUMU01000006">
    <property type="protein sequence ID" value="MXN17836.1"/>
    <property type="molecule type" value="Genomic_DNA"/>
</dbReference>
<accession>A0A6L7G333</accession>
<dbReference type="AlphaFoldDB" id="A0A6L7G333"/>
<keyword evidence="3 5" id="KW-0238">DNA-binding</keyword>
<dbReference type="Pfam" id="PF00440">
    <property type="entry name" value="TetR_N"/>
    <property type="match status" value="1"/>
</dbReference>
<dbReference type="PRINTS" id="PR00455">
    <property type="entry name" value="HTHTETR"/>
</dbReference>
<reference evidence="7 8" key="1">
    <citation type="submission" date="2019-12" db="EMBL/GenBank/DDBJ databases">
        <authorList>
            <person name="Li M."/>
        </authorList>
    </citation>
    <scope>NUCLEOTIDE SEQUENCE [LARGE SCALE GENOMIC DNA]</scope>
    <source>
        <strain evidence="7 8">GBMRC 2024</strain>
    </source>
</reference>
<name>A0A6L7G333_9RHOB</name>
<evidence type="ECO:0000313" key="8">
    <source>
        <dbReference type="Proteomes" id="UP000477911"/>
    </source>
</evidence>
<dbReference type="GO" id="GO:0003700">
    <property type="term" value="F:DNA-binding transcription factor activity"/>
    <property type="evidence" value="ECO:0007669"/>
    <property type="project" value="TreeGrafter"/>
</dbReference>
<evidence type="ECO:0000259" key="6">
    <source>
        <dbReference type="PROSITE" id="PS50977"/>
    </source>
</evidence>
<dbReference type="Gene3D" id="1.10.357.10">
    <property type="entry name" value="Tetracycline Repressor, domain 2"/>
    <property type="match status" value="1"/>
</dbReference>
<dbReference type="GO" id="GO:0000976">
    <property type="term" value="F:transcription cis-regulatory region binding"/>
    <property type="evidence" value="ECO:0007669"/>
    <property type="project" value="TreeGrafter"/>
</dbReference>
<comment type="caution">
    <text evidence="7">The sequence shown here is derived from an EMBL/GenBank/DDBJ whole genome shotgun (WGS) entry which is preliminary data.</text>
</comment>
<keyword evidence="2" id="KW-0805">Transcription regulation</keyword>
<dbReference type="NCBIfam" id="NF001978">
    <property type="entry name" value="PRK00767.1"/>
    <property type="match status" value="1"/>
</dbReference>
<evidence type="ECO:0000256" key="5">
    <source>
        <dbReference type="PROSITE-ProRule" id="PRU00335"/>
    </source>
</evidence>
<dbReference type="PANTHER" id="PTHR30055:SF228">
    <property type="entry name" value="TRANSCRIPTIONAL REGULATOR-RELATED"/>
    <property type="match status" value="1"/>
</dbReference>
<dbReference type="InterPro" id="IPR050109">
    <property type="entry name" value="HTH-type_TetR-like_transc_reg"/>
</dbReference>
<keyword evidence="8" id="KW-1185">Reference proteome</keyword>
<evidence type="ECO:0000313" key="7">
    <source>
        <dbReference type="EMBL" id="MXN17836.1"/>
    </source>
</evidence>
<dbReference type="PANTHER" id="PTHR30055">
    <property type="entry name" value="HTH-TYPE TRANSCRIPTIONAL REGULATOR RUTR"/>
    <property type="match status" value="1"/>
</dbReference>
<dbReference type="InterPro" id="IPR009057">
    <property type="entry name" value="Homeodomain-like_sf"/>
</dbReference>
<dbReference type="Proteomes" id="UP000477911">
    <property type="component" value="Unassembled WGS sequence"/>
</dbReference>
<proteinExistence type="predicted"/>
<dbReference type="InterPro" id="IPR001647">
    <property type="entry name" value="HTH_TetR"/>
</dbReference>
<dbReference type="InterPro" id="IPR039538">
    <property type="entry name" value="BetI_C"/>
</dbReference>
<feature type="domain" description="HTH tetR-type" evidence="6">
    <location>
        <begin position="15"/>
        <end position="75"/>
    </location>
</feature>
<organism evidence="7 8">
    <name type="scientific">Pseudooceanicola albus</name>
    <dbReference type="NCBI Taxonomy" id="2692189"/>
    <lineage>
        <taxon>Bacteria</taxon>
        <taxon>Pseudomonadati</taxon>
        <taxon>Pseudomonadota</taxon>
        <taxon>Alphaproteobacteria</taxon>
        <taxon>Rhodobacterales</taxon>
        <taxon>Paracoccaceae</taxon>
        <taxon>Pseudooceanicola</taxon>
    </lineage>
</organism>
<evidence type="ECO:0000256" key="3">
    <source>
        <dbReference type="ARBA" id="ARBA00023125"/>
    </source>
</evidence>
<protein>
    <submittedName>
        <fullName evidence="7">Transcriptional regulator BetI</fullName>
    </submittedName>
</protein>
<dbReference type="Pfam" id="PF13977">
    <property type="entry name" value="TetR_C_6"/>
    <property type="match status" value="1"/>
</dbReference>
<evidence type="ECO:0000256" key="4">
    <source>
        <dbReference type="ARBA" id="ARBA00023163"/>
    </source>
</evidence>
<sequence length="210" mass="23246">MEKSKEKKKITLRSELRRQQLLEAGLKAIARRGLTGITINDIAEEAQVSYGVIAFHFQNKERMLLAVLDHLVSQYEAVCAEAMAGAGEDPAERLRTLIAVDFDARVAKTRYLAVWMAFWAEAGRVPAYRRRCTELKDGAREMMRALVAELAARHDRSAEAAQIADELYAITDGIWLSNHVTGRNGPAARRAGAQACLGYLARAFPGDFAP</sequence>
<gene>
    <name evidence="7" type="primary">betI</name>
    <name evidence="7" type="ORF">GR170_08320</name>
</gene>
<keyword evidence="4" id="KW-0804">Transcription</keyword>
<dbReference type="SUPFAM" id="SSF46689">
    <property type="entry name" value="Homeodomain-like"/>
    <property type="match status" value="1"/>
</dbReference>
<dbReference type="PROSITE" id="PS50977">
    <property type="entry name" value="HTH_TETR_2"/>
    <property type="match status" value="1"/>
</dbReference>
<dbReference type="InterPro" id="IPR036271">
    <property type="entry name" value="Tet_transcr_reg_TetR-rel_C_sf"/>
</dbReference>
<feature type="DNA-binding region" description="H-T-H motif" evidence="5">
    <location>
        <begin position="38"/>
        <end position="57"/>
    </location>
</feature>
<evidence type="ECO:0000256" key="1">
    <source>
        <dbReference type="ARBA" id="ARBA00022491"/>
    </source>
</evidence>
<keyword evidence="1" id="KW-0678">Repressor</keyword>
<dbReference type="SUPFAM" id="SSF48498">
    <property type="entry name" value="Tetracyclin repressor-like, C-terminal domain"/>
    <property type="match status" value="1"/>
</dbReference>
<evidence type="ECO:0000256" key="2">
    <source>
        <dbReference type="ARBA" id="ARBA00023015"/>
    </source>
</evidence>